<sequence length="109" mass="12976">MMEPEIPLEQINAMMSSEGLTNHHVEFYLFTITGYLYDVAQAAARKWGDEASLVEHGIFYQITPNTDDDGFFTWYCEVRPYHQFFKTVDSAVLHFVFYWTLWDKDFRNE</sequence>
<dbReference type="RefSeq" id="WP_093829600.1">
    <property type="nucleotide sequence ID" value="NZ_FOLQ01000008.1"/>
</dbReference>
<dbReference type="Proteomes" id="UP000198598">
    <property type="component" value="Unassembled WGS sequence"/>
</dbReference>
<reference evidence="1 2" key="1">
    <citation type="submission" date="2016-10" db="EMBL/GenBank/DDBJ databases">
        <authorList>
            <person name="de Groot N.N."/>
        </authorList>
    </citation>
    <scope>NUCLEOTIDE SEQUENCE [LARGE SCALE GENOMIC DNA]</scope>
    <source>
        <strain evidence="1 2">DSM 26130</strain>
    </source>
</reference>
<organism evidence="1 2">
    <name type="scientific">Spirosoma endophyticum</name>
    <dbReference type="NCBI Taxonomy" id="662367"/>
    <lineage>
        <taxon>Bacteria</taxon>
        <taxon>Pseudomonadati</taxon>
        <taxon>Bacteroidota</taxon>
        <taxon>Cytophagia</taxon>
        <taxon>Cytophagales</taxon>
        <taxon>Cytophagaceae</taxon>
        <taxon>Spirosoma</taxon>
    </lineage>
</organism>
<evidence type="ECO:0000313" key="1">
    <source>
        <dbReference type="EMBL" id="SFD91998.1"/>
    </source>
</evidence>
<keyword evidence="2" id="KW-1185">Reference proteome</keyword>
<dbReference type="AlphaFoldDB" id="A0A1I1WC83"/>
<evidence type="ECO:0000313" key="2">
    <source>
        <dbReference type="Proteomes" id="UP000198598"/>
    </source>
</evidence>
<gene>
    <name evidence="1" type="ORF">SAMN05216167_108197</name>
</gene>
<name>A0A1I1WC83_9BACT</name>
<protein>
    <submittedName>
        <fullName evidence="1">Uncharacterized protein</fullName>
    </submittedName>
</protein>
<dbReference type="OrthoDB" id="1443100at2"/>
<dbReference type="STRING" id="662367.SAMN05216167_108197"/>
<dbReference type="EMBL" id="FOLQ01000008">
    <property type="protein sequence ID" value="SFD91998.1"/>
    <property type="molecule type" value="Genomic_DNA"/>
</dbReference>
<proteinExistence type="predicted"/>
<accession>A0A1I1WC83</accession>